<dbReference type="AlphaFoldDB" id="A0A381NB75"/>
<organism evidence="1">
    <name type="scientific">marine metagenome</name>
    <dbReference type="NCBI Taxonomy" id="408172"/>
    <lineage>
        <taxon>unclassified sequences</taxon>
        <taxon>metagenomes</taxon>
        <taxon>ecological metagenomes</taxon>
    </lineage>
</organism>
<feature type="non-terminal residue" evidence="1">
    <location>
        <position position="1"/>
    </location>
</feature>
<proteinExistence type="predicted"/>
<protein>
    <submittedName>
        <fullName evidence="1">Uncharacterized protein</fullName>
    </submittedName>
</protein>
<name>A0A381NB75_9ZZZZ</name>
<accession>A0A381NB75</accession>
<dbReference type="EMBL" id="UINC01000242">
    <property type="protein sequence ID" value="SUZ51832.1"/>
    <property type="molecule type" value="Genomic_DNA"/>
</dbReference>
<gene>
    <name evidence="1" type="ORF">METZ01_LOCUS4686</name>
</gene>
<sequence>VAYILINVNITVFVVLGLIGPNPIVVETFTE</sequence>
<evidence type="ECO:0000313" key="1">
    <source>
        <dbReference type="EMBL" id="SUZ51832.1"/>
    </source>
</evidence>
<reference evidence="1" key="1">
    <citation type="submission" date="2018-05" db="EMBL/GenBank/DDBJ databases">
        <authorList>
            <person name="Lanie J.A."/>
            <person name="Ng W.-L."/>
            <person name="Kazmierczak K.M."/>
            <person name="Andrzejewski T.M."/>
            <person name="Davidsen T.M."/>
            <person name="Wayne K.J."/>
            <person name="Tettelin H."/>
            <person name="Glass J.I."/>
            <person name="Rusch D."/>
            <person name="Podicherti R."/>
            <person name="Tsui H.-C.T."/>
            <person name="Winkler M.E."/>
        </authorList>
    </citation>
    <scope>NUCLEOTIDE SEQUENCE</scope>
</reference>